<evidence type="ECO:0000313" key="3">
    <source>
        <dbReference type="Proteomes" id="UP000678393"/>
    </source>
</evidence>
<feature type="non-terminal residue" evidence="2">
    <location>
        <position position="1"/>
    </location>
</feature>
<dbReference type="EMBL" id="CAJHNH020006902">
    <property type="protein sequence ID" value="CAG5134210.1"/>
    <property type="molecule type" value="Genomic_DNA"/>
</dbReference>
<dbReference type="OrthoDB" id="6156720at2759"/>
<dbReference type="SUPFAM" id="SSF55486">
    <property type="entry name" value="Metalloproteases ('zincins'), catalytic domain"/>
    <property type="match status" value="1"/>
</dbReference>
<sequence length="670" mass="76098">MVYRLEAAYVLALVFPVFTVGLPWLHQADENGLLYVKILEEIYEPGPSNTRHVGDRVKRSADVMPSSLHFQIRYGSREQNIRMRRNAFGQNKEEKSDVPDFPVFIIENGRIKRKELQHDKGIALYSNETTGSSFLVRKRSNRADFVLNGVFYDGLDQLYLTRDADGGLHQIHKQNGVVDFRNDYISSVRGQGPMCCCKKPGVRSKRQLMQAGENEVQLFMIADNKDYRTWLKYYRHNATLTQIEMNLYYAFIANSMNVRYSSIKNVDSSFSLKILISGLLIVNSQKISTWTEDSFDPVTHCVDASRALESFRLWVKSSRYDLPPSDHWMLFTGFDISTDGNRNVADICPQGDDPTAPCALDDCPYYTNRTKLVYCCHTCRQMPTWQEDRSLVVQVVRQVTYCSATKPTSPSDVLYDIVSESVISNVTLPNLLSVLISNRNDTWQFGNVERLFGQEIIGMSSSRQSHISLSETVLSSVSSFKSRNHSLDDRRQRSKERGKKTVVYDGSVINNFKYNFVFISDHKDTTEKISEIITRIEATNRTKTFDQSMHRNITYHHYDNPLLTSDEETASVNVSASPATQSLNTSTSYTSLQNDSLITSVISLLSSIGSVQSFQNHNLAHEDNQKQPWNDLHMKTNKIEKNTHLPSVEGQSLVSSVEGQSLVSSVEGQS</sequence>
<organism evidence="2 3">
    <name type="scientific">Candidula unifasciata</name>
    <dbReference type="NCBI Taxonomy" id="100452"/>
    <lineage>
        <taxon>Eukaryota</taxon>
        <taxon>Metazoa</taxon>
        <taxon>Spiralia</taxon>
        <taxon>Lophotrochozoa</taxon>
        <taxon>Mollusca</taxon>
        <taxon>Gastropoda</taxon>
        <taxon>Heterobranchia</taxon>
        <taxon>Euthyneura</taxon>
        <taxon>Panpulmonata</taxon>
        <taxon>Eupulmonata</taxon>
        <taxon>Stylommatophora</taxon>
        <taxon>Helicina</taxon>
        <taxon>Helicoidea</taxon>
        <taxon>Geomitridae</taxon>
        <taxon>Candidula</taxon>
    </lineage>
</organism>
<keyword evidence="1" id="KW-1133">Transmembrane helix</keyword>
<feature type="transmembrane region" description="Helical" evidence="1">
    <location>
        <begin position="7"/>
        <end position="25"/>
    </location>
</feature>
<gene>
    <name evidence="2" type="ORF">CUNI_LOCUS19768</name>
</gene>
<evidence type="ECO:0000313" key="2">
    <source>
        <dbReference type="EMBL" id="CAG5134210.1"/>
    </source>
</evidence>
<keyword evidence="1" id="KW-0812">Transmembrane</keyword>
<dbReference type="AlphaFoldDB" id="A0A8S4A1I1"/>
<accession>A0A8S4A1I1</accession>
<dbReference type="GO" id="GO:0008237">
    <property type="term" value="F:metallopeptidase activity"/>
    <property type="evidence" value="ECO:0007669"/>
    <property type="project" value="InterPro"/>
</dbReference>
<reference evidence="2" key="1">
    <citation type="submission" date="2021-04" db="EMBL/GenBank/DDBJ databases">
        <authorList>
            <consortium name="Molecular Ecology Group"/>
        </authorList>
    </citation>
    <scope>NUCLEOTIDE SEQUENCE</scope>
</reference>
<keyword evidence="1" id="KW-0472">Membrane</keyword>
<dbReference type="Gene3D" id="3.40.390.10">
    <property type="entry name" value="Collagenase (Catalytic Domain)"/>
    <property type="match status" value="1"/>
</dbReference>
<protein>
    <submittedName>
        <fullName evidence="2">Uncharacterized protein</fullName>
    </submittedName>
</protein>
<dbReference type="InterPro" id="IPR024079">
    <property type="entry name" value="MetalloPept_cat_dom_sf"/>
</dbReference>
<evidence type="ECO:0000256" key="1">
    <source>
        <dbReference type="SAM" id="Phobius"/>
    </source>
</evidence>
<comment type="caution">
    <text evidence="2">The sequence shown here is derived from an EMBL/GenBank/DDBJ whole genome shotgun (WGS) entry which is preliminary data.</text>
</comment>
<dbReference type="Proteomes" id="UP000678393">
    <property type="component" value="Unassembled WGS sequence"/>
</dbReference>
<proteinExistence type="predicted"/>
<keyword evidence="3" id="KW-1185">Reference proteome</keyword>
<name>A0A8S4A1I1_9EUPU</name>